<keyword evidence="1" id="KW-0521">NADP</keyword>
<gene>
    <name evidence="4" type="ORF">BCB44BAC_02203</name>
</gene>
<dbReference type="Gene3D" id="3.90.180.10">
    <property type="entry name" value="Medium-chain alcohol dehydrogenases, catalytic domain"/>
    <property type="match status" value="1"/>
</dbReference>
<evidence type="ECO:0000259" key="3">
    <source>
        <dbReference type="SMART" id="SM00829"/>
    </source>
</evidence>
<evidence type="ECO:0000256" key="2">
    <source>
        <dbReference type="ARBA" id="ARBA00023002"/>
    </source>
</evidence>
<dbReference type="Gene3D" id="3.40.50.720">
    <property type="entry name" value="NAD(P)-binding Rossmann-like Domain"/>
    <property type="match status" value="1"/>
</dbReference>
<proteinExistence type="predicted"/>
<evidence type="ECO:0000313" key="4">
    <source>
        <dbReference type="EMBL" id="SCL93228.1"/>
    </source>
</evidence>
<dbReference type="PANTHER" id="PTHR48106:SF13">
    <property type="entry name" value="QUINONE OXIDOREDUCTASE-RELATED"/>
    <property type="match status" value="1"/>
</dbReference>
<comment type="caution">
    <text evidence="4">The sequence shown here is derived from an EMBL/GenBank/DDBJ whole genome shotgun (WGS) entry which is preliminary data.</text>
</comment>
<sequence length="337" mass="36839">MIKNNVMQKVCMYEFGTSKVMKLEEQAIPIPGSGEVIVRIAFASVNFLDIQHRRGDLVTQNFYQKKGGISHTFPVTLGSQGVGTVEAIGPNVETIQVGDRVVCAGGSGTYASHVLISSQRVIPIPDEISFEHAAAGLIQGFLAWAFTNYAYPIKKEDWCLIHAAAGGIGLFLCQMAKIRGGHVIGVTSKKEKARYVMEAGADEVIISTQSDIVKEVKRITNGQGVNVVYDGVGKDTFDASLNSLALGGYMINYGQSSGYVPPIDLMTLQEKGSLFITRTNGLPYMKYWSQYIRDFVTWVQSGKLSIKIDRTYSLADADLAHEAVERRETSGRILLTP</sequence>
<dbReference type="InterPro" id="IPR011032">
    <property type="entry name" value="GroES-like_sf"/>
</dbReference>
<dbReference type="EMBL" id="FMIK01000024">
    <property type="protein sequence ID" value="SCL93228.1"/>
    <property type="molecule type" value="Genomic_DNA"/>
</dbReference>
<evidence type="ECO:0000313" key="5">
    <source>
        <dbReference type="Proteomes" id="UP000242164"/>
    </source>
</evidence>
<protein>
    <submittedName>
        <fullName evidence="4">Quinone oxidoreductase (NADPH:quinone reductase)</fullName>
        <ecNumber evidence="4">1.6.5.5</ecNumber>
    </submittedName>
</protein>
<name>A0AAX2CIG2_9BACI</name>
<dbReference type="GO" id="GO:0035925">
    <property type="term" value="F:mRNA 3'-UTR AU-rich region binding"/>
    <property type="evidence" value="ECO:0007669"/>
    <property type="project" value="TreeGrafter"/>
</dbReference>
<keyword evidence="2 4" id="KW-0560">Oxidoreductase</keyword>
<dbReference type="RefSeq" id="WP_048723038.1">
    <property type="nucleotide sequence ID" value="NZ_CP024101.1"/>
</dbReference>
<reference evidence="4 5" key="1">
    <citation type="submission" date="2016-08" db="EMBL/GenBank/DDBJ databases">
        <authorList>
            <person name="Loux V."/>
            <person name="Rue O."/>
        </authorList>
    </citation>
    <scope>NUCLEOTIDE SEQUENCE [LARGE SCALE GENOMIC DNA]</scope>
    <source>
        <strain evidence="4 5">AFSSA_08CEB44bac</strain>
    </source>
</reference>
<dbReference type="InterPro" id="IPR047618">
    <property type="entry name" value="QOR-like"/>
</dbReference>
<dbReference type="SMART" id="SM00829">
    <property type="entry name" value="PKS_ER"/>
    <property type="match status" value="1"/>
</dbReference>
<dbReference type="SUPFAM" id="SSF50129">
    <property type="entry name" value="GroES-like"/>
    <property type="match status" value="1"/>
</dbReference>
<dbReference type="InterPro" id="IPR013149">
    <property type="entry name" value="ADH-like_C"/>
</dbReference>
<dbReference type="GO" id="GO:0070402">
    <property type="term" value="F:NADPH binding"/>
    <property type="evidence" value="ECO:0007669"/>
    <property type="project" value="TreeGrafter"/>
</dbReference>
<dbReference type="Pfam" id="PF08240">
    <property type="entry name" value="ADH_N"/>
    <property type="match status" value="1"/>
</dbReference>
<dbReference type="InterPro" id="IPR020843">
    <property type="entry name" value="ER"/>
</dbReference>
<dbReference type="PANTHER" id="PTHR48106">
    <property type="entry name" value="QUINONE OXIDOREDUCTASE PIG3-RELATED"/>
    <property type="match status" value="1"/>
</dbReference>
<dbReference type="GO" id="GO:0005829">
    <property type="term" value="C:cytosol"/>
    <property type="evidence" value="ECO:0007669"/>
    <property type="project" value="TreeGrafter"/>
</dbReference>
<dbReference type="Proteomes" id="UP000242164">
    <property type="component" value="Unassembled WGS sequence"/>
</dbReference>
<dbReference type="CDD" id="cd05286">
    <property type="entry name" value="QOR2"/>
    <property type="match status" value="1"/>
</dbReference>
<accession>A0AAX2CIG2</accession>
<dbReference type="AlphaFoldDB" id="A0AAX2CIG2"/>
<dbReference type="InterPro" id="IPR013154">
    <property type="entry name" value="ADH-like_N"/>
</dbReference>
<evidence type="ECO:0000256" key="1">
    <source>
        <dbReference type="ARBA" id="ARBA00022857"/>
    </source>
</evidence>
<organism evidence="4 5">
    <name type="scientific">Bacillus cytotoxicus</name>
    <dbReference type="NCBI Taxonomy" id="580165"/>
    <lineage>
        <taxon>Bacteria</taxon>
        <taxon>Bacillati</taxon>
        <taxon>Bacillota</taxon>
        <taxon>Bacilli</taxon>
        <taxon>Bacillales</taxon>
        <taxon>Bacillaceae</taxon>
        <taxon>Bacillus</taxon>
        <taxon>Bacillus cereus group</taxon>
    </lineage>
</organism>
<dbReference type="FunFam" id="3.40.50.720:FF:000053">
    <property type="entry name" value="Quinone oxidoreductase 1"/>
    <property type="match status" value="1"/>
</dbReference>
<dbReference type="InterPro" id="IPR036291">
    <property type="entry name" value="NAD(P)-bd_dom_sf"/>
</dbReference>
<dbReference type="Pfam" id="PF00107">
    <property type="entry name" value="ADH_zinc_N"/>
    <property type="match status" value="1"/>
</dbReference>
<dbReference type="GO" id="GO:0003960">
    <property type="term" value="F:quinone reductase (NADPH) activity"/>
    <property type="evidence" value="ECO:0007669"/>
    <property type="project" value="UniProtKB-EC"/>
</dbReference>
<feature type="domain" description="Enoyl reductase (ER)" evidence="3">
    <location>
        <begin position="16"/>
        <end position="335"/>
    </location>
</feature>
<dbReference type="EC" id="1.6.5.5" evidence="4"/>
<dbReference type="SUPFAM" id="SSF51735">
    <property type="entry name" value="NAD(P)-binding Rossmann-fold domains"/>
    <property type="match status" value="1"/>
</dbReference>